<organism evidence="1 2">
    <name type="scientific">Meloidogyne enterolobii</name>
    <name type="common">Root-knot nematode worm</name>
    <name type="synonym">Meloidogyne mayaguensis</name>
    <dbReference type="NCBI Taxonomy" id="390850"/>
    <lineage>
        <taxon>Eukaryota</taxon>
        <taxon>Metazoa</taxon>
        <taxon>Ecdysozoa</taxon>
        <taxon>Nematoda</taxon>
        <taxon>Chromadorea</taxon>
        <taxon>Rhabditida</taxon>
        <taxon>Tylenchina</taxon>
        <taxon>Tylenchomorpha</taxon>
        <taxon>Tylenchoidea</taxon>
        <taxon>Meloidogynidae</taxon>
        <taxon>Meloidogyninae</taxon>
        <taxon>Meloidogyne</taxon>
    </lineage>
</organism>
<evidence type="ECO:0000313" key="2">
    <source>
        <dbReference type="Proteomes" id="UP001497535"/>
    </source>
</evidence>
<sequence length="40" mass="4859">MYSNDIMFLEDHLETSWFILLNECWLTTSDVEESEEDLFI</sequence>
<protein>
    <submittedName>
        <fullName evidence="1">Uncharacterized protein</fullName>
    </submittedName>
</protein>
<evidence type="ECO:0000313" key="1">
    <source>
        <dbReference type="EMBL" id="CAK5032025.1"/>
    </source>
</evidence>
<proteinExistence type="predicted"/>
<name>A0ACB0Y5L0_MELEN</name>
<keyword evidence="2" id="KW-1185">Reference proteome</keyword>
<accession>A0ACB0Y5L0</accession>
<dbReference type="Proteomes" id="UP001497535">
    <property type="component" value="Unassembled WGS sequence"/>
</dbReference>
<gene>
    <name evidence="1" type="ORF">MENTE1834_LOCUS7707</name>
</gene>
<dbReference type="EMBL" id="CAVMJV010000005">
    <property type="protein sequence ID" value="CAK5032025.1"/>
    <property type="molecule type" value="Genomic_DNA"/>
</dbReference>
<comment type="caution">
    <text evidence="1">The sequence shown here is derived from an EMBL/GenBank/DDBJ whole genome shotgun (WGS) entry which is preliminary data.</text>
</comment>
<reference evidence="1" key="1">
    <citation type="submission" date="2023-11" db="EMBL/GenBank/DDBJ databases">
        <authorList>
            <person name="Poullet M."/>
        </authorList>
    </citation>
    <scope>NUCLEOTIDE SEQUENCE</scope>
    <source>
        <strain evidence="1">E1834</strain>
    </source>
</reference>